<evidence type="ECO:0000313" key="3">
    <source>
        <dbReference type="Proteomes" id="UP000195437"/>
    </source>
</evidence>
<name>A0A1Y0ISS3_9BACL</name>
<dbReference type="AlphaFoldDB" id="A0A1Y0ISS3"/>
<dbReference type="EMBL" id="CP021434">
    <property type="protein sequence ID" value="ARU62394.1"/>
    <property type="molecule type" value="Genomic_DNA"/>
</dbReference>
<dbReference type="InterPro" id="IPR018540">
    <property type="entry name" value="Spo0E-like"/>
</dbReference>
<evidence type="ECO:0000313" key="2">
    <source>
        <dbReference type="EMBL" id="ARU62394.1"/>
    </source>
</evidence>
<evidence type="ECO:0000256" key="1">
    <source>
        <dbReference type="SAM" id="MobiDB-lite"/>
    </source>
</evidence>
<dbReference type="KEGG" id="tum:CBW65_16550"/>
<dbReference type="SUPFAM" id="SSF140500">
    <property type="entry name" value="BAS1536-like"/>
    <property type="match status" value="1"/>
</dbReference>
<proteinExistence type="predicted"/>
<reference evidence="3" key="1">
    <citation type="submission" date="2017-05" db="EMBL/GenBank/DDBJ databases">
        <authorList>
            <person name="Sung H."/>
        </authorList>
    </citation>
    <scope>NUCLEOTIDE SEQUENCE [LARGE SCALE GENOMIC DNA]</scope>
    <source>
        <strain evidence="3">AR23208</strain>
    </source>
</reference>
<gene>
    <name evidence="2" type="ORF">CBW65_16550</name>
</gene>
<evidence type="ECO:0008006" key="4">
    <source>
        <dbReference type="Google" id="ProtNLM"/>
    </source>
</evidence>
<dbReference type="Proteomes" id="UP000195437">
    <property type="component" value="Chromosome"/>
</dbReference>
<dbReference type="InterPro" id="IPR037208">
    <property type="entry name" value="Spo0E-like_sf"/>
</dbReference>
<accession>A0A1Y0ISS3</accession>
<dbReference type="Pfam" id="PF09388">
    <property type="entry name" value="SpoOE-like"/>
    <property type="match status" value="1"/>
</dbReference>
<dbReference type="Gene3D" id="4.10.280.10">
    <property type="entry name" value="Helix-loop-helix DNA-binding domain"/>
    <property type="match status" value="1"/>
</dbReference>
<feature type="region of interest" description="Disordered" evidence="1">
    <location>
        <begin position="49"/>
        <end position="70"/>
    </location>
</feature>
<organism evidence="2 3">
    <name type="scientific">Tumebacillus avium</name>
    <dbReference type="NCBI Taxonomy" id="1903704"/>
    <lineage>
        <taxon>Bacteria</taxon>
        <taxon>Bacillati</taxon>
        <taxon>Bacillota</taxon>
        <taxon>Bacilli</taxon>
        <taxon>Bacillales</taxon>
        <taxon>Alicyclobacillaceae</taxon>
        <taxon>Tumebacillus</taxon>
    </lineage>
</organism>
<dbReference type="GO" id="GO:0043937">
    <property type="term" value="P:regulation of sporulation"/>
    <property type="evidence" value="ECO:0007669"/>
    <property type="project" value="InterPro"/>
</dbReference>
<dbReference type="GO" id="GO:0046983">
    <property type="term" value="F:protein dimerization activity"/>
    <property type="evidence" value="ECO:0007669"/>
    <property type="project" value="InterPro"/>
</dbReference>
<keyword evidence="3" id="KW-1185">Reference proteome</keyword>
<protein>
    <recommendedName>
        <fullName evidence="4">Sporulation protein Spo0E</fullName>
    </recommendedName>
</protein>
<sequence>MAMNSISGQIETLRQKLLETVDSYRGDFLHPNVLRISQELDTLIVNVQRRKQHQAQSPAAASRESGHAGL</sequence>
<dbReference type="InterPro" id="IPR036638">
    <property type="entry name" value="HLH_DNA-bd_sf"/>
</dbReference>